<evidence type="ECO:0000313" key="3">
    <source>
        <dbReference type="EMBL" id="THV18181.1"/>
    </source>
</evidence>
<accession>A0A4S8NNX8</accession>
<name>A0A4S8NNX8_9ACTN</name>
<organism evidence="3 4">
    <name type="scientific">Nocardioides caeni</name>
    <dbReference type="NCBI Taxonomy" id="574700"/>
    <lineage>
        <taxon>Bacteria</taxon>
        <taxon>Bacillati</taxon>
        <taxon>Actinomycetota</taxon>
        <taxon>Actinomycetes</taxon>
        <taxon>Propionibacteriales</taxon>
        <taxon>Nocardioidaceae</taxon>
        <taxon>Nocardioides</taxon>
    </lineage>
</organism>
<keyword evidence="1" id="KW-0175">Coiled coil</keyword>
<keyword evidence="4" id="KW-1185">Reference proteome</keyword>
<comment type="caution">
    <text evidence="3">The sequence shown here is derived from an EMBL/GenBank/DDBJ whole genome shotgun (WGS) entry which is preliminary data.</text>
</comment>
<gene>
    <name evidence="3" type="ORF">E9934_00580</name>
</gene>
<dbReference type="SUPFAM" id="SSF52540">
    <property type="entry name" value="P-loop containing nucleoside triphosphate hydrolases"/>
    <property type="match status" value="1"/>
</dbReference>
<dbReference type="Proteomes" id="UP000307087">
    <property type="component" value="Unassembled WGS sequence"/>
</dbReference>
<feature type="domain" description="DUF6752" evidence="2">
    <location>
        <begin position="370"/>
        <end position="423"/>
    </location>
</feature>
<proteinExistence type="predicted"/>
<evidence type="ECO:0000259" key="2">
    <source>
        <dbReference type="Pfam" id="PF20537"/>
    </source>
</evidence>
<evidence type="ECO:0000313" key="4">
    <source>
        <dbReference type="Proteomes" id="UP000307087"/>
    </source>
</evidence>
<dbReference type="Gene3D" id="3.40.50.300">
    <property type="entry name" value="P-loop containing nucleotide triphosphate hydrolases"/>
    <property type="match status" value="1"/>
</dbReference>
<feature type="coiled-coil region" evidence="1">
    <location>
        <begin position="367"/>
        <end position="397"/>
    </location>
</feature>
<dbReference type="EMBL" id="STGW01000001">
    <property type="protein sequence ID" value="THV18181.1"/>
    <property type="molecule type" value="Genomic_DNA"/>
</dbReference>
<dbReference type="InterPro" id="IPR046640">
    <property type="entry name" value="DUF6752"/>
</dbReference>
<evidence type="ECO:0000256" key="1">
    <source>
        <dbReference type="SAM" id="Coils"/>
    </source>
</evidence>
<protein>
    <recommendedName>
        <fullName evidence="2">DUF6752 domain-containing protein</fullName>
    </recommendedName>
</protein>
<sequence length="425" mass="47213">MTRTVHLHVGSPKSGTTYLQRLLDANRGVLADSGVLVVGRNQGERVRAGLQVREDARWQEMEPRPDHWGDFVREIRAWQGHTAVLSYELLSAATAEQAQRVFDDLAGLDVHVVITGRDLGRAVPSAWQERLKFGLTTPLEEWSPPPASNARSEWGWRTIDPASVAERWTPPAGPDHLHLVTVPRSPAAPDELWRRFADACGLSGIPVDLELPRVNESLGAVGAELLRRFNERLRPPLVGSAERARWLRDLMAHQIIAQRDDVPLAMTDEHLRKAERRSAATIEALTAAGCVVHGDLEDLRASRSTGRMPSDVSDAEVLDAALDALLELLLVHRSAAGSRGRGRGGAGGSRLSRWVRSATGPVVRQRDEALRRRLDELEREVQEARELQQRVAMLQDVVTELVLPADARNRDVTLSGLRRYRRNSL</sequence>
<dbReference type="AlphaFoldDB" id="A0A4S8NNX8"/>
<reference evidence="3 4" key="1">
    <citation type="journal article" date="2009" name="Int. J. Syst. Evol. Microbiol.">
        <title>Nocardioides caeni sp. nov., isolated from wastewater.</title>
        <authorList>
            <person name="Yoon J.H."/>
            <person name="Kang S.J."/>
            <person name="Park S."/>
            <person name="Kim W."/>
            <person name="Oh T.K."/>
        </authorList>
    </citation>
    <scope>NUCLEOTIDE SEQUENCE [LARGE SCALE GENOMIC DNA]</scope>
    <source>
        <strain evidence="3 4">DSM 23134</strain>
    </source>
</reference>
<dbReference type="InterPro" id="IPR027417">
    <property type="entry name" value="P-loop_NTPase"/>
</dbReference>
<dbReference type="OrthoDB" id="5144031at2"/>
<dbReference type="RefSeq" id="WP_136560897.1">
    <property type="nucleotide sequence ID" value="NZ_BAABLS010000002.1"/>
</dbReference>
<dbReference type="Pfam" id="PF20537">
    <property type="entry name" value="DUF6752"/>
    <property type="match status" value="1"/>
</dbReference>